<feature type="transmembrane region" description="Helical" evidence="6">
    <location>
        <begin position="368"/>
        <end position="387"/>
    </location>
</feature>
<feature type="transmembrane region" description="Helical" evidence="6">
    <location>
        <begin position="315"/>
        <end position="332"/>
    </location>
</feature>
<dbReference type="EMBL" id="CP017675">
    <property type="protein sequence ID" value="APB33199.1"/>
    <property type="molecule type" value="Genomic_DNA"/>
</dbReference>
<dbReference type="GO" id="GO:0015035">
    <property type="term" value="F:protein-disulfide reductase activity"/>
    <property type="evidence" value="ECO:0007669"/>
    <property type="project" value="TreeGrafter"/>
</dbReference>
<accession>A0A1J0AB91</accession>
<keyword evidence="5 6" id="KW-0472">Membrane</keyword>
<comment type="subcellular location">
    <subcellularLocation>
        <location evidence="1">Cell membrane</location>
        <topology evidence="1">Multi-pass membrane protein</topology>
    </subcellularLocation>
</comment>
<evidence type="ECO:0000256" key="3">
    <source>
        <dbReference type="ARBA" id="ARBA00022692"/>
    </source>
</evidence>
<dbReference type="PANTHER" id="PTHR32234">
    <property type="entry name" value="THIOL:DISULFIDE INTERCHANGE PROTEIN DSBD"/>
    <property type="match status" value="1"/>
</dbReference>
<dbReference type="GO" id="GO:0045454">
    <property type="term" value="P:cell redox homeostasis"/>
    <property type="evidence" value="ECO:0007669"/>
    <property type="project" value="TreeGrafter"/>
</dbReference>
<dbReference type="InterPro" id="IPR013766">
    <property type="entry name" value="Thioredoxin_domain"/>
</dbReference>
<protein>
    <submittedName>
        <fullName evidence="8">Thiol:disulfide interchange protein</fullName>
    </submittedName>
</protein>
<dbReference type="PROSITE" id="PS00194">
    <property type="entry name" value="THIOREDOXIN_1"/>
    <property type="match status" value="1"/>
</dbReference>
<feature type="domain" description="Thioredoxin" evidence="7">
    <location>
        <begin position="391"/>
        <end position="521"/>
    </location>
</feature>
<dbReference type="Proteomes" id="UP000180235">
    <property type="component" value="Chromosome"/>
</dbReference>
<name>A0A1J0AB91_9CYAN</name>
<dbReference type="GO" id="GO:0005886">
    <property type="term" value="C:plasma membrane"/>
    <property type="evidence" value="ECO:0007669"/>
    <property type="project" value="UniProtKB-SubCell"/>
</dbReference>
<dbReference type="KEGG" id="glt:GlitD10_0881"/>
<feature type="transmembrane region" description="Helical" evidence="6">
    <location>
        <begin position="338"/>
        <end position="356"/>
    </location>
</feature>
<gene>
    <name evidence="8" type="ORF">GlitD10_0881</name>
</gene>
<dbReference type="CDD" id="cd02953">
    <property type="entry name" value="DsbDgamma"/>
    <property type="match status" value="1"/>
</dbReference>
<feature type="transmembrane region" description="Helical" evidence="6">
    <location>
        <begin position="113"/>
        <end position="137"/>
    </location>
</feature>
<dbReference type="PROSITE" id="PS51352">
    <property type="entry name" value="THIOREDOXIN_2"/>
    <property type="match status" value="1"/>
</dbReference>
<evidence type="ECO:0000256" key="2">
    <source>
        <dbReference type="ARBA" id="ARBA00022475"/>
    </source>
</evidence>
<evidence type="ECO:0000256" key="1">
    <source>
        <dbReference type="ARBA" id="ARBA00004651"/>
    </source>
</evidence>
<dbReference type="SUPFAM" id="SSF52833">
    <property type="entry name" value="Thioredoxin-like"/>
    <property type="match status" value="1"/>
</dbReference>
<keyword evidence="2" id="KW-1003">Cell membrane</keyword>
<dbReference type="GO" id="GO:0017004">
    <property type="term" value="P:cytochrome complex assembly"/>
    <property type="evidence" value="ECO:0007669"/>
    <property type="project" value="InterPro"/>
</dbReference>
<proteinExistence type="predicted"/>
<reference evidence="8 9" key="1">
    <citation type="submission" date="2016-10" db="EMBL/GenBank/DDBJ databases">
        <title>Description of Gloeomargarita lithophora gen. nov., sp. nov., a thylakoid-bearing basal-branching cyanobacterium with intracellular carbonates, and proposal for Gloeomargaritales ord. nov.</title>
        <authorList>
            <person name="Moreira D."/>
            <person name="Tavera R."/>
            <person name="Benzerara K."/>
            <person name="Skouri-Panet F."/>
            <person name="Couradeau E."/>
            <person name="Gerard E."/>
            <person name="Loussert C."/>
            <person name="Novelo E."/>
            <person name="Zivanovic Y."/>
            <person name="Lopez-Garcia P."/>
        </authorList>
    </citation>
    <scope>NUCLEOTIDE SEQUENCE [LARGE SCALE GENOMIC DNA]</scope>
    <source>
        <strain evidence="8 9">D10</strain>
    </source>
</reference>
<evidence type="ECO:0000313" key="9">
    <source>
        <dbReference type="Proteomes" id="UP000180235"/>
    </source>
</evidence>
<feature type="transmembrane region" description="Helical" evidence="6">
    <location>
        <begin position="157"/>
        <end position="178"/>
    </location>
</feature>
<evidence type="ECO:0000313" key="8">
    <source>
        <dbReference type="EMBL" id="APB33199.1"/>
    </source>
</evidence>
<keyword evidence="4 6" id="KW-1133">Transmembrane helix</keyword>
<keyword evidence="3 6" id="KW-0812">Transmembrane</keyword>
<dbReference type="Pfam" id="PF02683">
    <property type="entry name" value="DsbD_TM"/>
    <property type="match status" value="1"/>
</dbReference>
<feature type="transmembrane region" description="Helical" evidence="6">
    <location>
        <begin position="198"/>
        <end position="219"/>
    </location>
</feature>
<evidence type="ECO:0000256" key="6">
    <source>
        <dbReference type="SAM" id="Phobius"/>
    </source>
</evidence>
<dbReference type="AlphaFoldDB" id="A0A1J0AB91"/>
<sequence length="522" mass="55234">MGAFQQVRRRHPQPSPWPVVYRVQGENVTLHLSLGGVSAAAFFPFSDGVITNAAPQTLTATAQATELTVERGYQQDLETLEGVLVVTTGQGTQAYTIQAAPGALPAKGGAGNLIQVLGLAFLGGLVLNVMPCVLPILSLKTLQLADKSRKSPRQVRLGGLSYGAGVLASFLVLAGGLLTLRGLGQQLGWGFQLQSPGMVLVLIYVLFAVALNLSGVFSVGTGWMGAGQGLTERPGYGGEFFTGVLATVAATPCTAPFMATAIGAALILPTGGALAVFTSLGLGFALPYVGLCFVPGWRQWLPKPGAWMHTLQQGLAFPLYGAAAWLLWVLTLQTGTDGLAVGLMGLVLVGLAAWVYGYGQHRAGWRRLSIFSTLLILGFCLTLPGWLPSGTTVGSANPQDSQTVQATIWEPFTPQRLQELRQQGKPVFVNFTAAWCVTCQVNERLVLSRPAVQEAFTQRGVTLVKADWTRQNPDITQVLQGFGRSGVPLYVLYPGANQPPVVWPSRLSPTQVTALLSSQLGG</sequence>
<evidence type="ECO:0000256" key="5">
    <source>
        <dbReference type="ARBA" id="ARBA00023136"/>
    </source>
</evidence>
<evidence type="ECO:0000256" key="4">
    <source>
        <dbReference type="ARBA" id="ARBA00022989"/>
    </source>
</evidence>
<organism evidence="8 9">
    <name type="scientific">Gloeomargarita lithophora Alchichica-D10</name>
    <dbReference type="NCBI Taxonomy" id="1188229"/>
    <lineage>
        <taxon>Bacteria</taxon>
        <taxon>Bacillati</taxon>
        <taxon>Cyanobacteriota</taxon>
        <taxon>Cyanophyceae</taxon>
        <taxon>Gloeomargaritales</taxon>
        <taxon>Gloeomargaritaceae</taxon>
        <taxon>Gloeomargarita</taxon>
    </lineage>
</organism>
<evidence type="ECO:0000259" key="7">
    <source>
        <dbReference type="PROSITE" id="PS51352"/>
    </source>
</evidence>
<dbReference type="InterPro" id="IPR035671">
    <property type="entry name" value="DsbD_gamma"/>
</dbReference>
<dbReference type="InterPro" id="IPR003834">
    <property type="entry name" value="Cyt_c_assmbl_TM_dom"/>
</dbReference>
<dbReference type="PANTHER" id="PTHR32234:SF3">
    <property type="entry name" value="SUPPRESSION OF COPPER SENSITIVITY PROTEIN"/>
    <property type="match status" value="1"/>
</dbReference>
<dbReference type="Gene3D" id="3.40.30.10">
    <property type="entry name" value="Glutaredoxin"/>
    <property type="match status" value="1"/>
</dbReference>
<dbReference type="InterPro" id="IPR036249">
    <property type="entry name" value="Thioredoxin-like_sf"/>
</dbReference>
<dbReference type="Pfam" id="PF13899">
    <property type="entry name" value="Thioredoxin_7"/>
    <property type="match status" value="1"/>
</dbReference>
<dbReference type="STRING" id="1188229.GlitD10_0881"/>
<feature type="transmembrane region" description="Helical" evidence="6">
    <location>
        <begin position="240"/>
        <end position="268"/>
    </location>
</feature>
<keyword evidence="9" id="KW-1185">Reference proteome</keyword>
<dbReference type="InterPro" id="IPR017937">
    <property type="entry name" value="Thioredoxin_CS"/>
</dbReference>
<feature type="transmembrane region" description="Helical" evidence="6">
    <location>
        <begin position="274"/>
        <end position="294"/>
    </location>
</feature>